<keyword evidence="1" id="KW-0472">Membrane</keyword>
<reference evidence="2 3" key="1">
    <citation type="submission" date="2018-06" db="EMBL/GenBank/DDBJ databases">
        <title>Genomic Encyclopedia of Archaeal and Bacterial Type Strains, Phase II (KMG-II): from individual species to whole genera.</title>
        <authorList>
            <person name="Goeker M."/>
        </authorList>
    </citation>
    <scope>NUCLEOTIDE SEQUENCE [LARGE SCALE GENOMIC DNA]</scope>
    <source>
        <strain evidence="2 3">DSM 17205</strain>
    </source>
</reference>
<dbReference type="RefSeq" id="WP_015361561.1">
    <property type="nucleotide sequence ID" value="NZ_QKZR01000001.1"/>
</dbReference>
<evidence type="ECO:0000256" key="1">
    <source>
        <dbReference type="SAM" id="Phobius"/>
    </source>
</evidence>
<organism evidence="2 3">
    <name type="scientific">Nonlabens dokdonensis</name>
    <dbReference type="NCBI Taxonomy" id="328515"/>
    <lineage>
        <taxon>Bacteria</taxon>
        <taxon>Pseudomonadati</taxon>
        <taxon>Bacteroidota</taxon>
        <taxon>Flavobacteriia</taxon>
        <taxon>Flavobacteriales</taxon>
        <taxon>Flavobacteriaceae</taxon>
        <taxon>Nonlabens</taxon>
    </lineage>
</organism>
<keyword evidence="1" id="KW-1133">Transmembrane helix</keyword>
<feature type="transmembrane region" description="Helical" evidence="1">
    <location>
        <begin position="69"/>
        <end position="91"/>
    </location>
</feature>
<proteinExistence type="predicted"/>
<comment type="caution">
    <text evidence="2">The sequence shown here is derived from an EMBL/GenBank/DDBJ whole genome shotgun (WGS) entry which is preliminary data.</text>
</comment>
<feature type="transmembrane region" description="Helical" evidence="1">
    <location>
        <begin position="98"/>
        <end position="121"/>
    </location>
</feature>
<feature type="transmembrane region" description="Helical" evidence="1">
    <location>
        <begin position="133"/>
        <end position="153"/>
    </location>
</feature>
<name>A0ABX5Q1K1_9FLAO</name>
<protein>
    <submittedName>
        <fullName evidence="2">Uncharacterized protein</fullName>
    </submittedName>
</protein>
<feature type="transmembrane region" description="Helical" evidence="1">
    <location>
        <begin position="6"/>
        <end position="26"/>
    </location>
</feature>
<accession>A0ABX5Q1K1</accession>
<keyword evidence="1" id="KW-0812">Transmembrane</keyword>
<feature type="transmembrane region" description="Helical" evidence="1">
    <location>
        <begin position="38"/>
        <end position="57"/>
    </location>
</feature>
<keyword evidence="3" id="KW-1185">Reference proteome</keyword>
<sequence length="164" mass="19051">MDNFIIINAQAILGAISIILGFKIWIQPRLEHLSFYNSLLPLVFINTFRYLGLTFMAKEQFYSGFPTDFLTTVGLWDMATSILAIIGVFALKNRWKYAIPFIWIFNIVGFADLITAFPQFFSLKLYEYDLGTIWLVFITYGLVVFLSHIYIFYRLLANKKALKS</sequence>
<dbReference type="EMBL" id="QKZR01000001">
    <property type="protein sequence ID" value="PZX43736.1"/>
    <property type="molecule type" value="Genomic_DNA"/>
</dbReference>
<gene>
    <name evidence="2" type="ORF">LX97_00739</name>
</gene>
<dbReference type="Proteomes" id="UP000248584">
    <property type="component" value="Unassembled WGS sequence"/>
</dbReference>
<evidence type="ECO:0000313" key="3">
    <source>
        <dbReference type="Proteomes" id="UP000248584"/>
    </source>
</evidence>
<evidence type="ECO:0000313" key="2">
    <source>
        <dbReference type="EMBL" id="PZX43736.1"/>
    </source>
</evidence>